<dbReference type="CDD" id="cd00371">
    <property type="entry name" value="HMA"/>
    <property type="match status" value="1"/>
</dbReference>
<evidence type="ECO:0000313" key="3">
    <source>
        <dbReference type="Proteomes" id="UP001344906"/>
    </source>
</evidence>
<comment type="caution">
    <text evidence="2">The sequence shown here is derived from an EMBL/GenBank/DDBJ whole genome shotgun (WGS) entry which is preliminary data.</text>
</comment>
<gene>
    <name evidence="2" type="ORF">KDH_25890</name>
</gene>
<protein>
    <recommendedName>
        <fullName evidence="1">HMA domain-containing protein</fullName>
    </recommendedName>
</protein>
<dbReference type="Proteomes" id="UP001344906">
    <property type="component" value="Unassembled WGS sequence"/>
</dbReference>
<organism evidence="2 3">
    <name type="scientific">Dictyobacter halimunensis</name>
    <dbReference type="NCBI Taxonomy" id="3026934"/>
    <lineage>
        <taxon>Bacteria</taxon>
        <taxon>Bacillati</taxon>
        <taxon>Chloroflexota</taxon>
        <taxon>Ktedonobacteria</taxon>
        <taxon>Ktedonobacterales</taxon>
        <taxon>Dictyobacteraceae</taxon>
        <taxon>Dictyobacter</taxon>
    </lineage>
</organism>
<dbReference type="Gene3D" id="3.30.70.100">
    <property type="match status" value="1"/>
</dbReference>
<sequence>MKQDTCLKMGRMNCSGCVSKITKVLQSFPGLEVVQVDLPAKTVTVRYESDRLNFEEVEQALAQAKYPIAEILQEHGAR</sequence>
<dbReference type="PROSITE" id="PS50846">
    <property type="entry name" value="HMA_2"/>
    <property type="match status" value="1"/>
</dbReference>
<dbReference type="Pfam" id="PF00403">
    <property type="entry name" value="HMA"/>
    <property type="match status" value="1"/>
</dbReference>
<dbReference type="RefSeq" id="WP_338250364.1">
    <property type="nucleotide sequence ID" value="NZ_BSRI01000001.1"/>
</dbReference>
<accession>A0ABQ6FPY3</accession>
<reference evidence="2 3" key="1">
    <citation type="submission" date="2023-02" db="EMBL/GenBank/DDBJ databases">
        <title>Dictyobacter halimunensis sp. nov., a new member of the class Ktedonobacteria from forest soil in a geothermal area.</title>
        <authorList>
            <person name="Rachmania M.K."/>
            <person name="Ningsih F."/>
            <person name="Sakai Y."/>
            <person name="Yabe S."/>
            <person name="Yokota A."/>
            <person name="Sjamsuridzal W."/>
        </authorList>
    </citation>
    <scope>NUCLEOTIDE SEQUENCE [LARGE SCALE GENOMIC DNA]</scope>
    <source>
        <strain evidence="2 3">S3.2.2.5</strain>
    </source>
</reference>
<name>A0ABQ6FPY3_9CHLR</name>
<dbReference type="EMBL" id="BSRI01000001">
    <property type="protein sequence ID" value="GLV55745.1"/>
    <property type="molecule type" value="Genomic_DNA"/>
</dbReference>
<dbReference type="SUPFAM" id="SSF55008">
    <property type="entry name" value="HMA, heavy metal-associated domain"/>
    <property type="match status" value="1"/>
</dbReference>
<evidence type="ECO:0000313" key="2">
    <source>
        <dbReference type="EMBL" id="GLV55745.1"/>
    </source>
</evidence>
<keyword evidence="3" id="KW-1185">Reference proteome</keyword>
<dbReference type="InterPro" id="IPR036163">
    <property type="entry name" value="HMA_dom_sf"/>
</dbReference>
<proteinExistence type="predicted"/>
<evidence type="ECO:0000259" key="1">
    <source>
        <dbReference type="PROSITE" id="PS50846"/>
    </source>
</evidence>
<dbReference type="InterPro" id="IPR006121">
    <property type="entry name" value="HMA_dom"/>
</dbReference>
<feature type="domain" description="HMA" evidence="1">
    <location>
        <begin position="3"/>
        <end position="69"/>
    </location>
</feature>